<sequence length="373" mass="40556">TDRVKRGANRMNGRKIAASMAVVTAAMAVMPITAEASTNIDLRKKVIGISGIMSVSNMDSTITRGEFASMLVNASSYRSTVSSVSNTSVFADVPRDHAYAASIRIAAEQGWMTGYLGGNFKPDESVTLQEAIKGVLALLGYDNTDFTGDQTGARQSKYHFLELDENMNKSPEEVLIKEDCINLFYNLLKTDTKAGTMFGKSLGCELTSDGEINPLTMVDNSLKGPKIVRSKSRLSDYLPFKLSAANVYLDGSPISNSSDAIAAALENDNGVLVYYHPVSKTVWLYTVGSENENGRSAVYGEITNIIYNSADLMTPDAIILDDGNTYELDSTEMKFAFSTYGDMRVGDTVTLVYSVTTDNNGDETRTVLDYIED</sequence>
<keyword evidence="2" id="KW-0732">Signal</keyword>
<dbReference type="InterPro" id="IPR001119">
    <property type="entry name" value="SLH_dom"/>
</dbReference>
<proteinExistence type="predicted"/>
<feature type="signal peptide" evidence="2">
    <location>
        <begin position="1"/>
        <end position="36"/>
    </location>
</feature>
<keyword evidence="1" id="KW-0677">Repeat</keyword>
<dbReference type="EMBL" id="ACIO01000853">
    <property type="protein sequence ID" value="EFC95025.1"/>
    <property type="molecule type" value="Genomic_DNA"/>
</dbReference>
<evidence type="ECO:0000259" key="3">
    <source>
        <dbReference type="PROSITE" id="PS51272"/>
    </source>
</evidence>
<comment type="caution">
    <text evidence="4">The sequence shown here is derived from an EMBL/GenBank/DDBJ whole genome shotgun (WGS) entry which is preliminary data.</text>
</comment>
<feature type="non-terminal residue" evidence="4">
    <location>
        <position position="1"/>
    </location>
</feature>
<organism evidence="4 5">
    <name type="scientific">Hungatella hathewayi DSM 13479</name>
    <dbReference type="NCBI Taxonomy" id="566550"/>
    <lineage>
        <taxon>Bacteria</taxon>
        <taxon>Bacillati</taxon>
        <taxon>Bacillota</taxon>
        <taxon>Clostridia</taxon>
        <taxon>Lachnospirales</taxon>
        <taxon>Lachnospiraceae</taxon>
        <taxon>Hungatella</taxon>
    </lineage>
</organism>
<gene>
    <name evidence="4" type="ORF">CLOSTHATH_06789</name>
</gene>
<dbReference type="AlphaFoldDB" id="D3AT30"/>
<evidence type="ECO:0000313" key="4">
    <source>
        <dbReference type="EMBL" id="EFC95025.1"/>
    </source>
</evidence>
<evidence type="ECO:0000256" key="2">
    <source>
        <dbReference type="SAM" id="SignalP"/>
    </source>
</evidence>
<feature type="domain" description="SLH" evidence="3">
    <location>
        <begin position="86"/>
        <end position="149"/>
    </location>
</feature>
<name>D3AT30_9FIRM</name>
<dbReference type="RefSeq" id="WP_006777195.1">
    <property type="nucleotide sequence ID" value="NZ_GG667891.1"/>
</dbReference>
<dbReference type="HOGENOM" id="CLU_740842_0_0_9"/>
<dbReference type="Pfam" id="PF00395">
    <property type="entry name" value="SLH"/>
    <property type="match status" value="1"/>
</dbReference>
<feature type="chain" id="PRO_5003040557" description="SLH domain-containing protein" evidence="2">
    <location>
        <begin position="37"/>
        <end position="373"/>
    </location>
</feature>
<accession>D3AT30</accession>
<evidence type="ECO:0000313" key="5">
    <source>
        <dbReference type="Proteomes" id="UP000004968"/>
    </source>
</evidence>
<dbReference type="Proteomes" id="UP000004968">
    <property type="component" value="Unassembled WGS sequence"/>
</dbReference>
<evidence type="ECO:0000256" key="1">
    <source>
        <dbReference type="ARBA" id="ARBA00022737"/>
    </source>
</evidence>
<dbReference type="PROSITE" id="PS51272">
    <property type="entry name" value="SLH"/>
    <property type="match status" value="1"/>
</dbReference>
<protein>
    <recommendedName>
        <fullName evidence="3">SLH domain-containing protein</fullName>
    </recommendedName>
</protein>
<reference evidence="4 5" key="1">
    <citation type="submission" date="2010-01" db="EMBL/GenBank/DDBJ databases">
        <authorList>
            <person name="Weinstock G."/>
            <person name="Sodergren E."/>
            <person name="Clifton S."/>
            <person name="Fulton L."/>
            <person name="Fulton B."/>
            <person name="Courtney L."/>
            <person name="Fronick C."/>
            <person name="Harrison M."/>
            <person name="Strong C."/>
            <person name="Farmer C."/>
            <person name="Delahaunty K."/>
            <person name="Markovic C."/>
            <person name="Hall O."/>
            <person name="Minx P."/>
            <person name="Tomlinson C."/>
            <person name="Mitreva M."/>
            <person name="Nelson J."/>
            <person name="Hou S."/>
            <person name="Wollam A."/>
            <person name="Pepin K.H."/>
            <person name="Johnson M."/>
            <person name="Bhonagiri V."/>
            <person name="Nash W.E."/>
            <person name="Warren W."/>
            <person name="Chinwalla A."/>
            <person name="Mardis E.R."/>
            <person name="Wilson R.K."/>
        </authorList>
    </citation>
    <scope>NUCLEOTIDE SEQUENCE [LARGE SCALE GENOMIC DNA]</scope>
    <source>
        <strain evidence="4 5">DSM 13479</strain>
    </source>
</reference>